<name>A0ABY1EH95_9MICO</name>
<protein>
    <recommendedName>
        <fullName evidence="4">HNH endonuclease</fullName>
    </recommendedName>
</protein>
<dbReference type="EMBL" id="FOPW01000018">
    <property type="protein sequence ID" value="SFH85554.1"/>
    <property type="molecule type" value="Genomic_DNA"/>
</dbReference>
<evidence type="ECO:0000313" key="3">
    <source>
        <dbReference type="Proteomes" id="UP000199681"/>
    </source>
</evidence>
<keyword evidence="3" id="KW-1185">Reference proteome</keyword>
<accession>A0ABY1EH95</accession>
<comment type="caution">
    <text evidence="2">The sequence shown here is derived from an EMBL/GenBank/DDBJ whole genome shotgun (WGS) entry which is preliminary data.</text>
</comment>
<sequence length="110" mass="11971">DLDHTIDKQFGGPTTATNLHFLSPAHHNLKHFSDWKATADPDGTVHWTSPAGKHYATDPATRINPPRQQAPPPAPPAPPAPRPSAEPISDPWSGDWNTSWNTDGTNPKPF</sequence>
<dbReference type="InterPro" id="IPR003615">
    <property type="entry name" value="HNH_nuc"/>
</dbReference>
<organism evidence="2 3">
    <name type="scientific">Cryobacterium levicorallinum</name>
    <dbReference type="NCBI Taxonomy" id="995038"/>
    <lineage>
        <taxon>Bacteria</taxon>
        <taxon>Bacillati</taxon>
        <taxon>Actinomycetota</taxon>
        <taxon>Actinomycetes</taxon>
        <taxon>Micrococcales</taxon>
        <taxon>Microbacteriaceae</taxon>
        <taxon>Cryobacterium</taxon>
    </lineage>
</organism>
<evidence type="ECO:0000313" key="2">
    <source>
        <dbReference type="EMBL" id="SFH85554.1"/>
    </source>
</evidence>
<evidence type="ECO:0000256" key="1">
    <source>
        <dbReference type="SAM" id="MobiDB-lite"/>
    </source>
</evidence>
<dbReference type="Proteomes" id="UP000199681">
    <property type="component" value="Unassembled WGS sequence"/>
</dbReference>
<feature type="non-terminal residue" evidence="2">
    <location>
        <position position="1"/>
    </location>
</feature>
<proteinExistence type="predicted"/>
<feature type="compositionally biased region" description="Polar residues" evidence="1">
    <location>
        <begin position="95"/>
        <end position="110"/>
    </location>
</feature>
<reference evidence="2 3" key="1">
    <citation type="submission" date="2016-10" db="EMBL/GenBank/DDBJ databases">
        <authorList>
            <person name="Varghese N."/>
            <person name="Submissions S."/>
        </authorList>
    </citation>
    <scope>NUCLEOTIDE SEQUENCE [LARGE SCALE GENOMIC DNA]</scope>
    <source>
        <strain evidence="2 3">GMCC 1.11211</strain>
    </source>
</reference>
<feature type="region of interest" description="Disordered" evidence="1">
    <location>
        <begin position="36"/>
        <end position="110"/>
    </location>
</feature>
<gene>
    <name evidence="2" type="ORF">SAMN05216274_1181</name>
</gene>
<dbReference type="CDD" id="cd00085">
    <property type="entry name" value="HNHc"/>
    <property type="match status" value="1"/>
</dbReference>
<feature type="compositionally biased region" description="Pro residues" evidence="1">
    <location>
        <begin position="68"/>
        <end position="84"/>
    </location>
</feature>
<evidence type="ECO:0008006" key="4">
    <source>
        <dbReference type="Google" id="ProtNLM"/>
    </source>
</evidence>
<dbReference type="RefSeq" id="WP_170851593.1">
    <property type="nucleotide sequence ID" value="NZ_FOPW01000018.1"/>
</dbReference>